<dbReference type="Gene3D" id="3.40.50.300">
    <property type="entry name" value="P-loop containing nucleotide triphosphate hydrolases"/>
    <property type="match status" value="1"/>
</dbReference>
<dbReference type="InterPro" id="IPR027417">
    <property type="entry name" value="P-loop_NTPase"/>
</dbReference>
<reference evidence="2" key="1">
    <citation type="submission" date="2016-10" db="EMBL/GenBank/DDBJ databases">
        <authorList>
            <person name="Varghese N."/>
            <person name="Submissions S."/>
        </authorList>
    </citation>
    <scope>NUCLEOTIDE SEQUENCE [LARGE SCALE GENOMIC DNA]</scope>
    <source>
        <strain evidence="2">DSM 24740</strain>
    </source>
</reference>
<gene>
    <name evidence="1" type="ORF">SAMN05444359_12328</name>
</gene>
<evidence type="ECO:0000313" key="2">
    <source>
        <dbReference type="Proteomes" id="UP000199021"/>
    </source>
</evidence>
<dbReference type="InParanoid" id="A0A1H9L6Y0"/>
<protein>
    <submittedName>
        <fullName evidence="1">Sulfotransferase family protein</fullName>
    </submittedName>
</protein>
<accession>A0A1H9L6Y0</accession>
<sequence length="228" mass="25763">MTSAQSPIFIAAPARRSGTTLMQRLCIASGEAMIFGESAANDLLQAGMMLQIKQQNYSYNSEWRDGIMAEVREGKVNQWIPDLLPNITDYLSLHAELLDQLCLGFATAARCSRWGVKLPEWPVQSLVFWQNRLPESRTIYILRDVEECVQSAFTMGMLTEESHKDEFRQIHQQHLAMAKRDLSAEQTYFLDYGLLTAPSAEEELARVAAFLNLKSLPASVLEVRVGNY</sequence>
<dbReference type="AlphaFoldDB" id="A0A1H9L6Y0"/>
<dbReference type="RefSeq" id="WP_090171406.1">
    <property type="nucleotide sequence ID" value="NZ_FOFB01000023.1"/>
</dbReference>
<proteinExistence type="predicted"/>
<organism evidence="1 2">
    <name type="scientific">Neolewinella agarilytica</name>
    <dbReference type="NCBI Taxonomy" id="478744"/>
    <lineage>
        <taxon>Bacteria</taxon>
        <taxon>Pseudomonadati</taxon>
        <taxon>Bacteroidota</taxon>
        <taxon>Saprospiria</taxon>
        <taxon>Saprospirales</taxon>
        <taxon>Lewinellaceae</taxon>
        <taxon>Neolewinella</taxon>
    </lineage>
</organism>
<dbReference type="EMBL" id="FOFB01000023">
    <property type="protein sequence ID" value="SER07120.1"/>
    <property type="molecule type" value="Genomic_DNA"/>
</dbReference>
<evidence type="ECO:0000313" key="1">
    <source>
        <dbReference type="EMBL" id="SER07120.1"/>
    </source>
</evidence>
<dbReference type="Proteomes" id="UP000199021">
    <property type="component" value="Unassembled WGS sequence"/>
</dbReference>
<keyword evidence="2" id="KW-1185">Reference proteome</keyword>
<dbReference type="GO" id="GO:0016740">
    <property type="term" value="F:transferase activity"/>
    <property type="evidence" value="ECO:0007669"/>
    <property type="project" value="UniProtKB-KW"/>
</dbReference>
<dbReference type="Pfam" id="PF13469">
    <property type="entry name" value="Sulfotransfer_3"/>
    <property type="match status" value="1"/>
</dbReference>
<name>A0A1H9L6Y0_9BACT</name>
<dbReference type="OrthoDB" id="1492700at2"/>
<dbReference type="SUPFAM" id="SSF52540">
    <property type="entry name" value="P-loop containing nucleoside triphosphate hydrolases"/>
    <property type="match status" value="1"/>
</dbReference>
<keyword evidence="1" id="KW-0808">Transferase</keyword>